<dbReference type="GO" id="GO:0016020">
    <property type="term" value="C:membrane"/>
    <property type="evidence" value="ECO:0007669"/>
    <property type="project" value="UniProtKB-SubCell"/>
</dbReference>
<dbReference type="FunFam" id="3.40.50.2000:FF:000050">
    <property type="entry name" value="UDP-glucuronosyltransferase"/>
    <property type="match status" value="1"/>
</dbReference>
<organism evidence="6 7">
    <name type="scientific">Zophobas morio</name>
    <dbReference type="NCBI Taxonomy" id="2755281"/>
    <lineage>
        <taxon>Eukaryota</taxon>
        <taxon>Metazoa</taxon>
        <taxon>Ecdysozoa</taxon>
        <taxon>Arthropoda</taxon>
        <taxon>Hexapoda</taxon>
        <taxon>Insecta</taxon>
        <taxon>Pterygota</taxon>
        <taxon>Neoptera</taxon>
        <taxon>Endopterygota</taxon>
        <taxon>Coleoptera</taxon>
        <taxon>Polyphaga</taxon>
        <taxon>Cucujiformia</taxon>
        <taxon>Tenebrionidae</taxon>
        <taxon>Zophobas</taxon>
    </lineage>
</organism>
<dbReference type="InterPro" id="IPR050271">
    <property type="entry name" value="UDP-glycosyltransferase"/>
</dbReference>
<keyword evidence="5" id="KW-0812">Transmembrane</keyword>
<sequence>MGIEELKNMSMQHTEETFKNLEVQKLLHSNENFDLIIIDWFYNEATLIFGHIYKAPVIYISSFGNMALLSDFTGNVLPYSYVPGAGIFITDEMSFKERVLMTLFNLAINTLFIPRRKTAHYELLKRYFDNPPTIPELQENVALVLSNSHFSFETVRPYTPNIIPVGGFHVDEPKNLPENLQTFLDSAPEGVIFFSLGTQKSSSSLSKEVLTNILKGLGRIAQTVLWKYEASDLVDIPKNIKIVKWVPQADVLAHPNLKLFITHGGMLSLIESIHYRVPMICIPFSGDQLTNAAFIESREIGLHLSPDNITENTLVDSIKEVTTNPKYQEQINFRSTLLRQQPMKPLETAIYWTEHVITHKHANHLKPFATKLTWYKYYLIDVLVVLLCSFFILVAVVIFISKMVFKNVYKLFTTTKKEKVV</sequence>
<dbReference type="AlphaFoldDB" id="A0AA38I7D7"/>
<comment type="caution">
    <text evidence="6">The sequence shown here is derived from an EMBL/GenBank/DDBJ whole genome shotgun (WGS) entry which is preliminary data.</text>
</comment>
<keyword evidence="7" id="KW-1185">Reference proteome</keyword>
<dbReference type="PANTHER" id="PTHR48043">
    <property type="entry name" value="EG:EG0003.4 PROTEIN-RELATED"/>
    <property type="match status" value="1"/>
</dbReference>
<dbReference type="SUPFAM" id="SSF53756">
    <property type="entry name" value="UDP-Glycosyltransferase/glycogen phosphorylase"/>
    <property type="match status" value="1"/>
</dbReference>
<evidence type="ECO:0000256" key="2">
    <source>
        <dbReference type="ARBA" id="ARBA00022676"/>
    </source>
</evidence>
<dbReference type="EC" id="2.4.1.17" evidence="5"/>
<reference evidence="6" key="1">
    <citation type="journal article" date="2023" name="G3 (Bethesda)">
        <title>Whole genome assemblies of Zophobas morio and Tenebrio molitor.</title>
        <authorList>
            <person name="Kaur S."/>
            <person name="Stinson S.A."/>
            <person name="diCenzo G.C."/>
        </authorList>
    </citation>
    <scope>NUCLEOTIDE SEQUENCE</scope>
    <source>
        <strain evidence="6">QUZm001</strain>
    </source>
</reference>
<dbReference type="InterPro" id="IPR035595">
    <property type="entry name" value="UDP_glycos_trans_CS"/>
</dbReference>
<gene>
    <name evidence="6" type="ORF">Zmor_021993</name>
</gene>
<dbReference type="Gene3D" id="3.40.50.2000">
    <property type="entry name" value="Glycogen Phosphorylase B"/>
    <property type="match status" value="1"/>
</dbReference>
<comment type="similarity">
    <text evidence="1 4">Belongs to the UDP-glycosyltransferase family.</text>
</comment>
<dbReference type="PANTHER" id="PTHR48043:SF159">
    <property type="entry name" value="EG:EG0003.4 PROTEIN-RELATED"/>
    <property type="match status" value="1"/>
</dbReference>
<name>A0AA38I7D7_9CUCU</name>
<dbReference type="EMBL" id="JALNTZ010000006">
    <property type="protein sequence ID" value="KAJ3650296.1"/>
    <property type="molecule type" value="Genomic_DNA"/>
</dbReference>
<keyword evidence="2 4" id="KW-0328">Glycosyltransferase</keyword>
<keyword evidence="5" id="KW-1133">Transmembrane helix</keyword>
<proteinExistence type="inferred from homology"/>
<dbReference type="InterPro" id="IPR002213">
    <property type="entry name" value="UDP_glucos_trans"/>
</dbReference>
<feature type="transmembrane region" description="Helical" evidence="5">
    <location>
        <begin position="377"/>
        <end position="400"/>
    </location>
</feature>
<evidence type="ECO:0000313" key="6">
    <source>
        <dbReference type="EMBL" id="KAJ3650296.1"/>
    </source>
</evidence>
<dbReference type="Pfam" id="PF00201">
    <property type="entry name" value="UDPGT"/>
    <property type="match status" value="1"/>
</dbReference>
<dbReference type="GO" id="GO:0015020">
    <property type="term" value="F:glucuronosyltransferase activity"/>
    <property type="evidence" value="ECO:0007669"/>
    <property type="project" value="UniProtKB-EC"/>
</dbReference>
<dbReference type="Proteomes" id="UP001168821">
    <property type="component" value="Unassembled WGS sequence"/>
</dbReference>
<dbReference type="CDD" id="cd03784">
    <property type="entry name" value="GT1_Gtf-like"/>
    <property type="match status" value="1"/>
</dbReference>
<evidence type="ECO:0000256" key="1">
    <source>
        <dbReference type="ARBA" id="ARBA00009995"/>
    </source>
</evidence>
<dbReference type="PROSITE" id="PS00375">
    <property type="entry name" value="UDPGT"/>
    <property type="match status" value="1"/>
</dbReference>
<evidence type="ECO:0000256" key="5">
    <source>
        <dbReference type="RuleBase" id="RU362059"/>
    </source>
</evidence>
<evidence type="ECO:0000256" key="3">
    <source>
        <dbReference type="ARBA" id="ARBA00022679"/>
    </source>
</evidence>
<keyword evidence="5" id="KW-0472">Membrane</keyword>
<comment type="subcellular location">
    <subcellularLocation>
        <location evidence="5">Membrane</location>
        <topology evidence="5">Single-pass membrane protein</topology>
    </subcellularLocation>
</comment>
<accession>A0AA38I7D7</accession>
<comment type="catalytic activity">
    <reaction evidence="5">
        <text>glucuronate acceptor + UDP-alpha-D-glucuronate = acceptor beta-D-glucuronoside + UDP + H(+)</text>
        <dbReference type="Rhea" id="RHEA:21032"/>
        <dbReference type="ChEBI" id="CHEBI:15378"/>
        <dbReference type="ChEBI" id="CHEBI:58052"/>
        <dbReference type="ChEBI" id="CHEBI:58223"/>
        <dbReference type="ChEBI" id="CHEBI:132367"/>
        <dbReference type="ChEBI" id="CHEBI:132368"/>
        <dbReference type="EC" id="2.4.1.17"/>
    </reaction>
</comment>
<evidence type="ECO:0000256" key="4">
    <source>
        <dbReference type="RuleBase" id="RU003718"/>
    </source>
</evidence>
<protein>
    <recommendedName>
        <fullName evidence="5">UDP-glucuronosyltransferase</fullName>
        <ecNumber evidence="5">2.4.1.17</ecNumber>
    </recommendedName>
</protein>
<keyword evidence="3 4" id="KW-0808">Transferase</keyword>
<evidence type="ECO:0000313" key="7">
    <source>
        <dbReference type="Proteomes" id="UP001168821"/>
    </source>
</evidence>